<dbReference type="Pfam" id="PF10282">
    <property type="entry name" value="Lactonase"/>
    <property type="match status" value="1"/>
</dbReference>
<dbReference type="InterPro" id="IPR019405">
    <property type="entry name" value="Lactonase_7-beta_prop"/>
</dbReference>
<evidence type="ECO:0000313" key="1">
    <source>
        <dbReference type="EMBL" id="KIE06460.1"/>
    </source>
</evidence>
<organism evidence="1">
    <name type="scientific">Tolypothrix bouteillei VB521301</name>
    <dbReference type="NCBI Taxonomy" id="1479485"/>
    <lineage>
        <taxon>Bacteria</taxon>
        <taxon>Bacillati</taxon>
        <taxon>Cyanobacteriota</taxon>
        <taxon>Cyanophyceae</taxon>
        <taxon>Nostocales</taxon>
        <taxon>Tolypothrichaceae</taxon>
        <taxon>Tolypothrix</taxon>
    </lineage>
</organism>
<name>A0A0C1R2H6_9CYAN</name>
<dbReference type="InterPro" id="IPR011045">
    <property type="entry name" value="N2O_reductase_N"/>
</dbReference>
<dbReference type="InterPro" id="IPR015943">
    <property type="entry name" value="WD40/YVTN_repeat-like_dom_sf"/>
</dbReference>
<sequence length="480" mass="51334">MTILFCIVVPTLAGQAPFASSVPDIPISSRDRVYTADQTSNTVSVHNPQTNQLLGVLRLGETTPENLSPLYKGQLLVHGMGFSPDYRTLVVVSVGSNSVAFIDTQTNQVKHITYVGRSPHEAFFTPDGKEVWVTVRGEDYVSVLDGRTYKEKLQIPVGNGPGMTIFRPDGKYGFVCSSFTPETKVIEVKTHQIVASVPQASPFCPNIAATPDGKQVWFTLKDTGKVQVFSAESPFRVTSTLNTGPITNHVNFIRNQNGQFAYITVGGENVVKVYTTTDAPKLVATIPVGDLPHGLWSSGDGTRIYVALENGTGVTAIDTITNKVIATMPGGQSGQALVYIPNAVPQGDGLANLEPLGTSGLTTHLVMGAPGSSPKQSVTTVAINNQGAIDLLQAAVTGLQPKQKYELVLMEHRNAPYGEIQPLETFQTNPAGAAIVNTLGPIKQVVAGDSAIQRRYLAIFPIQNSDRLTPVQVQLGLEAK</sequence>
<dbReference type="EMBL" id="JHEG02000066">
    <property type="protein sequence ID" value="KIE06460.1"/>
    <property type="molecule type" value="Genomic_DNA"/>
</dbReference>
<dbReference type="STRING" id="1479485.DA73_0244885"/>
<gene>
    <name evidence="1" type="ORF">DA73_0244885</name>
</gene>
<proteinExistence type="predicted"/>
<dbReference type="PANTHER" id="PTHR47197:SF3">
    <property type="entry name" value="DIHYDRO-HEME D1 DEHYDROGENASE"/>
    <property type="match status" value="1"/>
</dbReference>
<dbReference type="PANTHER" id="PTHR47197">
    <property type="entry name" value="PROTEIN NIRF"/>
    <property type="match status" value="1"/>
</dbReference>
<dbReference type="InterPro" id="IPR051200">
    <property type="entry name" value="Host-pathogen_enzymatic-act"/>
</dbReference>
<evidence type="ECO:0008006" key="2">
    <source>
        <dbReference type="Google" id="ProtNLM"/>
    </source>
</evidence>
<accession>A0A0C1R2H6</accession>
<dbReference type="AlphaFoldDB" id="A0A0C1R2H6"/>
<comment type="caution">
    <text evidence="1">The sequence shown here is derived from an EMBL/GenBank/DDBJ whole genome shotgun (WGS) entry which is preliminary data.</text>
</comment>
<dbReference type="SUPFAM" id="SSF50974">
    <property type="entry name" value="Nitrous oxide reductase, N-terminal domain"/>
    <property type="match status" value="1"/>
</dbReference>
<reference evidence="1" key="1">
    <citation type="journal article" date="2015" name="Genome Announc.">
        <title>Draft Genome Sequence of Tolypothrix boutellei Strain VB521301.</title>
        <authorList>
            <person name="Chandrababunaidu M.M."/>
            <person name="Singh D."/>
            <person name="Sen D."/>
            <person name="Bhan S."/>
            <person name="Das S."/>
            <person name="Gupta A."/>
            <person name="Adhikary S.P."/>
            <person name="Tripathy S."/>
        </authorList>
    </citation>
    <scope>NUCLEOTIDE SEQUENCE</scope>
    <source>
        <strain evidence="1">VB521301</strain>
    </source>
</reference>
<protein>
    <recommendedName>
        <fullName evidence="2">40-residue YVTN family beta-propeller repeat protein</fullName>
    </recommendedName>
</protein>
<dbReference type="Gene3D" id="2.130.10.10">
    <property type="entry name" value="YVTN repeat-like/Quinoprotein amine dehydrogenase"/>
    <property type="match status" value="2"/>
</dbReference>